<protein>
    <submittedName>
        <fullName evidence="2">Filamentous hemagglutinin family N-terminal domain-containing protein</fullName>
    </submittedName>
</protein>
<accession>A0A1H6Y5D3</accession>
<name>A0A1H6Y5D3_9GAMM</name>
<dbReference type="AlphaFoldDB" id="A0A1H6Y5D3"/>
<dbReference type="InterPro" id="IPR008638">
    <property type="entry name" value="FhaB/CdiA-like_TPS"/>
</dbReference>
<dbReference type="InterPro" id="IPR011050">
    <property type="entry name" value="Pectin_lyase_fold/virulence"/>
</dbReference>
<dbReference type="InterPro" id="IPR012334">
    <property type="entry name" value="Pectin_lyas_fold"/>
</dbReference>
<proteinExistence type="predicted"/>
<dbReference type="NCBIfam" id="TIGR01901">
    <property type="entry name" value="adhes_NPXG"/>
    <property type="match status" value="1"/>
</dbReference>
<dbReference type="RefSeq" id="WP_175483792.1">
    <property type="nucleotide sequence ID" value="NZ_FNYC01000006.1"/>
</dbReference>
<dbReference type="Proteomes" id="UP000199420">
    <property type="component" value="Unassembled WGS sequence"/>
</dbReference>
<sequence>MHTISGWTVASLAAAITLALGITPAHASVGLRQLPGQGTVVAGHVAAGLPSSGTQAITIGNATDTGPASAVINWGSGTDINPTGTAGFNLGSSAHLTFNDGTGGQGAAVLNIDSTGNPSQIFGQLTGNGTSIFVANPNGIIVGSTARISSTANVGLIGNTLTSSGNFDGTAGSIAYTGTGGDVTVARGARVSGTTVLVAGGGNVNVDLSAFTGATGSTTLNAGVASANAGAGSADNSAAVLTTAGALPSGRRLAGFGSAGSALNTGTLTLGAYRVDGLFTNKGRLTLPATNGAIWNQGTLTSGKNATFSSLVNDGHLAGSSSIKVIRGDLVNNGTITGAPWINVIDGSITNTGQMLGVKYLSTQSDGFWQPGADYSVTNRGTISSNVELTIDANRTNHYLDQANTSTGSLVNTGTLQLAKGTNLQVKGWQDVYLGGKVQTGSGSTAQDVSASNPIRELISSAGGYNATDDTPTFWNDGVLTIATPLAVDGAIIHGRQVKILSDVLGVDSTGAPSGNLTIVAGSQMANDYAVTIGDGVTVSGHMISIKGPTYTVAPTDGRVTNPNVLLGGTLSATLIYLGDAGQPLSDVYSDPSGGLIFTSTVPRLTVAFTGTVGALPSPGLDFRHAYLPATVQRNVPLALALKPVAYNKASGSVNLLVSGSVNLVPPVYLNSPAIYGNGTAPVAANLPNTHLVLQASGNIGGASGRFYWPGYMYLGTVAKNADGSAAPATLGSGTISLGGPLSNVLPGSIDGGAGIEFATANPLALHGYTVTTNANSTISFGTDALTQQYANGTLGAGAFFGGTQNGDQVMYGALDPSMFTTDTPPAAQ</sequence>
<evidence type="ECO:0000256" key="1">
    <source>
        <dbReference type="SAM" id="SignalP"/>
    </source>
</evidence>
<evidence type="ECO:0000313" key="3">
    <source>
        <dbReference type="Proteomes" id="UP000199420"/>
    </source>
</evidence>
<dbReference type="Gene3D" id="2.160.20.10">
    <property type="entry name" value="Single-stranded right-handed beta-helix, Pectin lyase-like"/>
    <property type="match status" value="1"/>
</dbReference>
<feature type="signal peptide" evidence="1">
    <location>
        <begin position="1"/>
        <end position="27"/>
    </location>
</feature>
<keyword evidence="3" id="KW-1185">Reference proteome</keyword>
<evidence type="ECO:0000313" key="2">
    <source>
        <dbReference type="EMBL" id="SEJ36479.1"/>
    </source>
</evidence>
<dbReference type="STRING" id="529704.SAMN02927913_2282"/>
<gene>
    <name evidence="2" type="ORF">SAMN04487997_3159</name>
</gene>
<keyword evidence="1" id="KW-0732">Signal</keyword>
<dbReference type="SUPFAM" id="SSF51126">
    <property type="entry name" value="Pectin lyase-like"/>
    <property type="match status" value="1"/>
</dbReference>
<dbReference type="EMBL" id="FNYC01000006">
    <property type="protein sequence ID" value="SEJ36479.1"/>
    <property type="molecule type" value="Genomic_DNA"/>
</dbReference>
<feature type="chain" id="PRO_5011582092" evidence="1">
    <location>
        <begin position="28"/>
        <end position="829"/>
    </location>
</feature>
<organism evidence="2 3">
    <name type="scientific">Frateuria terrea</name>
    <dbReference type="NCBI Taxonomy" id="529704"/>
    <lineage>
        <taxon>Bacteria</taxon>
        <taxon>Pseudomonadati</taxon>
        <taxon>Pseudomonadota</taxon>
        <taxon>Gammaproteobacteria</taxon>
        <taxon>Lysobacterales</taxon>
        <taxon>Rhodanobacteraceae</taxon>
        <taxon>Frateuria</taxon>
    </lineage>
</organism>
<reference evidence="2 3" key="1">
    <citation type="submission" date="2016-10" db="EMBL/GenBank/DDBJ databases">
        <authorList>
            <person name="de Groot N.N."/>
        </authorList>
    </citation>
    <scope>NUCLEOTIDE SEQUENCE [LARGE SCALE GENOMIC DNA]</scope>
    <source>
        <strain evidence="2 3">DSM 26515</strain>
    </source>
</reference>